<dbReference type="Pfam" id="PF04039">
    <property type="entry name" value="MnhB"/>
    <property type="match status" value="1"/>
</dbReference>
<comment type="similarity">
    <text evidence="2">Belongs to the CPA3 antiporters (TC 2.A.63) subunit B family.</text>
</comment>
<evidence type="ECO:0000256" key="4">
    <source>
        <dbReference type="ARBA" id="ARBA00022692"/>
    </source>
</evidence>
<accession>A0A399F575</accession>
<dbReference type="InterPro" id="IPR007182">
    <property type="entry name" value="MnhB"/>
</dbReference>
<sequence>MNTLILRTTSSFLFTLLLLLSVFLLFRGHNEPGGGFIGALVAVGAYALYALAHGLSAARRLLPLHPLRLVGWGLLVALLSALVAFLLGKPLMTGVWFSLLGVKVGTPVIFDIGVYLTVFGALLSAIFGLEESAKAHRSEEG</sequence>
<feature type="transmembrane region" description="Helical" evidence="7">
    <location>
        <begin position="108"/>
        <end position="129"/>
    </location>
</feature>
<evidence type="ECO:0000313" key="10">
    <source>
        <dbReference type="Proteomes" id="UP000265800"/>
    </source>
</evidence>
<protein>
    <submittedName>
        <fullName evidence="9">Na(+)/H(+) antiporter subunit B</fullName>
    </submittedName>
</protein>
<dbReference type="PANTHER" id="PTHR33932:SF4">
    <property type="entry name" value="NA(+)_H(+) ANTIPORTER SUBUNIT B"/>
    <property type="match status" value="1"/>
</dbReference>
<keyword evidence="10" id="KW-1185">Reference proteome</keyword>
<feature type="transmembrane region" description="Helical" evidence="7">
    <location>
        <begin position="12"/>
        <end position="29"/>
    </location>
</feature>
<dbReference type="InterPro" id="IPR050622">
    <property type="entry name" value="CPA3_antiporter_subunitB"/>
</dbReference>
<dbReference type="GO" id="GO:0005886">
    <property type="term" value="C:plasma membrane"/>
    <property type="evidence" value="ECO:0007669"/>
    <property type="project" value="UniProtKB-SubCell"/>
</dbReference>
<dbReference type="OrthoDB" id="9798859at2"/>
<evidence type="ECO:0000256" key="7">
    <source>
        <dbReference type="SAM" id="Phobius"/>
    </source>
</evidence>
<name>A0A399F575_9DEIN</name>
<dbReference type="PANTHER" id="PTHR33932">
    <property type="entry name" value="NA(+)/H(+) ANTIPORTER SUBUNIT B"/>
    <property type="match status" value="1"/>
</dbReference>
<evidence type="ECO:0000256" key="6">
    <source>
        <dbReference type="ARBA" id="ARBA00023136"/>
    </source>
</evidence>
<keyword evidence="4 7" id="KW-0812">Transmembrane</keyword>
<feature type="transmembrane region" description="Helical" evidence="7">
    <location>
        <begin position="35"/>
        <end position="57"/>
    </location>
</feature>
<comment type="caution">
    <text evidence="9">The sequence shown here is derived from an EMBL/GenBank/DDBJ whole genome shotgun (WGS) entry which is preliminary data.</text>
</comment>
<dbReference type="Proteomes" id="UP000265800">
    <property type="component" value="Unassembled WGS sequence"/>
</dbReference>
<dbReference type="NCBIfam" id="NF009163">
    <property type="entry name" value="PRK12509.1"/>
    <property type="match status" value="1"/>
</dbReference>
<evidence type="ECO:0000313" key="9">
    <source>
        <dbReference type="EMBL" id="RIH90012.1"/>
    </source>
</evidence>
<proteinExistence type="inferred from homology"/>
<keyword evidence="3" id="KW-1003">Cell membrane</keyword>
<organism evidence="9 10">
    <name type="scientific">Meiothermus luteus</name>
    <dbReference type="NCBI Taxonomy" id="2026184"/>
    <lineage>
        <taxon>Bacteria</taxon>
        <taxon>Thermotogati</taxon>
        <taxon>Deinococcota</taxon>
        <taxon>Deinococci</taxon>
        <taxon>Thermales</taxon>
        <taxon>Thermaceae</taxon>
        <taxon>Meiothermus</taxon>
    </lineage>
</organism>
<feature type="transmembrane region" description="Helical" evidence="7">
    <location>
        <begin position="69"/>
        <end position="88"/>
    </location>
</feature>
<keyword evidence="6 7" id="KW-0472">Membrane</keyword>
<gene>
    <name evidence="9" type="primary">mrpB</name>
    <name evidence="9" type="ORF">Mlute_00131</name>
</gene>
<evidence type="ECO:0000256" key="5">
    <source>
        <dbReference type="ARBA" id="ARBA00022989"/>
    </source>
</evidence>
<reference evidence="9 10" key="1">
    <citation type="submission" date="2018-08" db="EMBL/GenBank/DDBJ databases">
        <title>Meiothermus luteus KCTC 52599 genome sequencing project.</title>
        <authorList>
            <person name="Da Costa M.S."/>
            <person name="Albuquerque L."/>
            <person name="Raposo P."/>
            <person name="Froufe H.J.C."/>
            <person name="Barroso C.S."/>
            <person name="Egas C."/>
        </authorList>
    </citation>
    <scope>NUCLEOTIDE SEQUENCE [LARGE SCALE GENOMIC DNA]</scope>
    <source>
        <strain evidence="9 10">KCTC 52599</strain>
    </source>
</reference>
<dbReference type="EMBL" id="QWKZ01000002">
    <property type="protein sequence ID" value="RIH90012.1"/>
    <property type="molecule type" value="Genomic_DNA"/>
</dbReference>
<evidence type="ECO:0000259" key="8">
    <source>
        <dbReference type="Pfam" id="PF04039"/>
    </source>
</evidence>
<dbReference type="RefSeq" id="WP_119358852.1">
    <property type="nucleotide sequence ID" value="NZ_QWKZ01000002.1"/>
</dbReference>
<comment type="subcellular location">
    <subcellularLocation>
        <location evidence="1">Cell membrane</location>
        <topology evidence="1">Multi-pass membrane protein</topology>
    </subcellularLocation>
</comment>
<evidence type="ECO:0000256" key="3">
    <source>
        <dbReference type="ARBA" id="ARBA00022475"/>
    </source>
</evidence>
<evidence type="ECO:0000256" key="1">
    <source>
        <dbReference type="ARBA" id="ARBA00004651"/>
    </source>
</evidence>
<feature type="domain" description="Na+/H+ antiporter MnhB subunit-related protein" evidence="8">
    <location>
        <begin position="5"/>
        <end position="123"/>
    </location>
</feature>
<dbReference type="AlphaFoldDB" id="A0A399F575"/>
<keyword evidence="5 7" id="KW-1133">Transmembrane helix</keyword>
<evidence type="ECO:0000256" key="2">
    <source>
        <dbReference type="ARBA" id="ARBA00009425"/>
    </source>
</evidence>